<evidence type="ECO:0000256" key="1">
    <source>
        <dbReference type="ARBA" id="ARBA00023027"/>
    </source>
</evidence>
<reference evidence="3 4" key="1">
    <citation type="submission" date="2024-02" db="EMBL/GenBank/DDBJ databases">
        <title>de novo genome assembly of Solanum bulbocastanum strain 11H21.</title>
        <authorList>
            <person name="Hosaka A.J."/>
        </authorList>
    </citation>
    <scope>NUCLEOTIDE SEQUENCE [LARGE SCALE GENOMIC DNA]</scope>
    <source>
        <tissue evidence="3">Young leaves</tissue>
    </source>
</reference>
<dbReference type="EMBL" id="JBANQN010000007">
    <property type="protein sequence ID" value="KAK6783951.1"/>
    <property type="molecule type" value="Genomic_DNA"/>
</dbReference>
<evidence type="ECO:0000313" key="4">
    <source>
        <dbReference type="Proteomes" id="UP001371456"/>
    </source>
</evidence>
<dbReference type="PANTHER" id="PTHR32009:SF99">
    <property type="entry name" value="TMV RESISTANCE PROTEIN N"/>
    <property type="match status" value="1"/>
</dbReference>
<dbReference type="PROSITE" id="PS50104">
    <property type="entry name" value="TIR"/>
    <property type="match status" value="1"/>
</dbReference>
<dbReference type="PANTHER" id="PTHR32009">
    <property type="entry name" value="TMV RESISTANCE PROTEIN N-LIKE"/>
    <property type="match status" value="1"/>
</dbReference>
<evidence type="ECO:0000259" key="2">
    <source>
        <dbReference type="PROSITE" id="PS50104"/>
    </source>
</evidence>
<gene>
    <name evidence="3" type="ORF">RDI58_017405</name>
</gene>
<organism evidence="3 4">
    <name type="scientific">Solanum bulbocastanum</name>
    <name type="common">Wild potato</name>
    <dbReference type="NCBI Taxonomy" id="147425"/>
    <lineage>
        <taxon>Eukaryota</taxon>
        <taxon>Viridiplantae</taxon>
        <taxon>Streptophyta</taxon>
        <taxon>Embryophyta</taxon>
        <taxon>Tracheophyta</taxon>
        <taxon>Spermatophyta</taxon>
        <taxon>Magnoliopsida</taxon>
        <taxon>eudicotyledons</taxon>
        <taxon>Gunneridae</taxon>
        <taxon>Pentapetalae</taxon>
        <taxon>asterids</taxon>
        <taxon>lamiids</taxon>
        <taxon>Solanales</taxon>
        <taxon>Solanaceae</taxon>
        <taxon>Solanoideae</taxon>
        <taxon>Solaneae</taxon>
        <taxon>Solanum</taxon>
    </lineage>
</organism>
<protein>
    <recommendedName>
        <fullName evidence="2">TIR domain-containing protein</fullName>
    </recommendedName>
</protein>
<dbReference type="Pfam" id="PF01582">
    <property type="entry name" value="TIR"/>
    <property type="match status" value="1"/>
</dbReference>
<dbReference type="AlphaFoldDB" id="A0AAN8THP1"/>
<dbReference type="SUPFAM" id="SSF52200">
    <property type="entry name" value="Toll/Interleukin receptor TIR domain"/>
    <property type="match status" value="1"/>
</dbReference>
<accession>A0AAN8THP1</accession>
<comment type="caution">
    <text evidence="3">The sequence shown here is derived from an EMBL/GenBank/DDBJ whole genome shotgun (WGS) entry which is preliminary data.</text>
</comment>
<feature type="domain" description="TIR" evidence="2">
    <location>
        <begin position="1"/>
        <end position="75"/>
    </location>
</feature>
<sequence length="75" mass="8637">MPLEDGDSIPEELLKTIKESQFALVVFSKSYATSRWCLDVLVKIMESKDEYVQTVIPLFYDVDPSEVQKQMESFA</sequence>
<proteinExistence type="predicted"/>
<name>A0AAN8THP1_SOLBU</name>
<dbReference type="Gene3D" id="3.40.50.10140">
    <property type="entry name" value="Toll/interleukin-1 receptor homology (TIR) domain"/>
    <property type="match status" value="1"/>
</dbReference>
<evidence type="ECO:0000313" key="3">
    <source>
        <dbReference type="EMBL" id="KAK6783951.1"/>
    </source>
</evidence>
<keyword evidence="4" id="KW-1185">Reference proteome</keyword>
<dbReference type="InterPro" id="IPR035897">
    <property type="entry name" value="Toll_tir_struct_dom_sf"/>
</dbReference>
<dbReference type="GO" id="GO:0007165">
    <property type="term" value="P:signal transduction"/>
    <property type="evidence" value="ECO:0007669"/>
    <property type="project" value="InterPro"/>
</dbReference>
<keyword evidence="1" id="KW-0520">NAD</keyword>
<dbReference type="Proteomes" id="UP001371456">
    <property type="component" value="Unassembled WGS sequence"/>
</dbReference>
<dbReference type="InterPro" id="IPR000157">
    <property type="entry name" value="TIR_dom"/>
</dbReference>